<accession>A0A653C4E0</accession>
<dbReference type="InterPro" id="IPR015806">
    <property type="entry name" value="Pyrv_Knase_insert_dom_sf"/>
</dbReference>
<comment type="cofactor">
    <cofactor evidence="1">
        <name>K(+)</name>
        <dbReference type="ChEBI" id="CHEBI:29103"/>
    </cofactor>
</comment>
<name>A0A653C4E0_CALMS</name>
<dbReference type="FunFam" id="2.40.33.10:FF:000001">
    <property type="entry name" value="Pyruvate kinase"/>
    <property type="match status" value="1"/>
</dbReference>
<dbReference type="Gene3D" id="3.40.1380.20">
    <property type="entry name" value="Pyruvate kinase, C-terminal domain"/>
    <property type="match status" value="1"/>
</dbReference>
<dbReference type="Proteomes" id="UP000410492">
    <property type="component" value="Unassembled WGS sequence"/>
</dbReference>
<dbReference type="EC" id="2.7.1.40" evidence="4 14"/>
<dbReference type="Pfam" id="PF00224">
    <property type="entry name" value="PK"/>
    <property type="match status" value="1"/>
</dbReference>
<keyword evidence="11 14" id="KW-0324">Glycolysis</keyword>
<evidence type="ECO:0000256" key="2">
    <source>
        <dbReference type="ARBA" id="ARBA00004997"/>
    </source>
</evidence>
<evidence type="ECO:0000256" key="14">
    <source>
        <dbReference type="RuleBase" id="RU000504"/>
    </source>
</evidence>
<dbReference type="InterPro" id="IPR015795">
    <property type="entry name" value="Pyrv_Knase_C"/>
</dbReference>
<dbReference type="Pfam" id="PF02887">
    <property type="entry name" value="PK_C"/>
    <property type="match status" value="1"/>
</dbReference>
<evidence type="ECO:0000256" key="11">
    <source>
        <dbReference type="ARBA" id="ARBA00023152"/>
    </source>
</evidence>
<evidence type="ECO:0000256" key="7">
    <source>
        <dbReference type="ARBA" id="ARBA00022741"/>
    </source>
</evidence>
<organism evidence="17 18">
    <name type="scientific">Callosobruchus maculatus</name>
    <name type="common">Southern cowpea weevil</name>
    <name type="synonym">Pulse bruchid</name>
    <dbReference type="NCBI Taxonomy" id="64391"/>
    <lineage>
        <taxon>Eukaryota</taxon>
        <taxon>Metazoa</taxon>
        <taxon>Ecdysozoa</taxon>
        <taxon>Arthropoda</taxon>
        <taxon>Hexapoda</taxon>
        <taxon>Insecta</taxon>
        <taxon>Pterygota</taxon>
        <taxon>Neoptera</taxon>
        <taxon>Endopterygota</taxon>
        <taxon>Coleoptera</taxon>
        <taxon>Polyphaga</taxon>
        <taxon>Cucujiformia</taxon>
        <taxon>Chrysomeloidea</taxon>
        <taxon>Chrysomelidae</taxon>
        <taxon>Bruchinae</taxon>
        <taxon>Bruchini</taxon>
        <taxon>Callosobruchus</taxon>
    </lineage>
</organism>
<evidence type="ECO:0000256" key="9">
    <source>
        <dbReference type="ARBA" id="ARBA00022840"/>
    </source>
</evidence>
<keyword evidence="8 14" id="KW-0418">Kinase</keyword>
<dbReference type="InterPro" id="IPR001697">
    <property type="entry name" value="Pyr_Knase"/>
</dbReference>
<keyword evidence="12" id="KW-0670">Pyruvate</keyword>
<keyword evidence="18" id="KW-1185">Reference proteome</keyword>
<evidence type="ECO:0000256" key="10">
    <source>
        <dbReference type="ARBA" id="ARBA00022842"/>
    </source>
</evidence>
<reference evidence="17 18" key="1">
    <citation type="submission" date="2019-01" db="EMBL/GenBank/DDBJ databases">
        <authorList>
            <person name="Sayadi A."/>
        </authorList>
    </citation>
    <scope>NUCLEOTIDE SEQUENCE [LARGE SCALE GENOMIC DNA]</scope>
</reference>
<dbReference type="GO" id="GO:0004743">
    <property type="term" value="F:pyruvate kinase activity"/>
    <property type="evidence" value="ECO:0007669"/>
    <property type="project" value="UniProtKB-EC"/>
</dbReference>
<dbReference type="InterPro" id="IPR015793">
    <property type="entry name" value="Pyrv_Knase_brl"/>
</dbReference>
<evidence type="ECO:0000256" key="3">
    <source>
        <dbReference type="ARBA" id="ARBA00008663"/>
    </source>
</evidence>
<evidence type="ECO:0000256" key="13">
    <source>
        <dbReference type="ARBA" id="ARBA00048967"/>
    </source>
</evidence>
<dbReference type="Gene3D" id="3.20.20.60">
    <property type="entry name" value="Phosphoenolpyruvate-binding domains"/>
    <property type="match status" value="1"/>
</dbReference>
<dbReference type="PANTHER" id="PTHR11817">
    <property type="entry name" value="PYRUVATE KINASE"/>
    <property type="match status" value="1"/>
</dbReference>
<evidence type="ECO:0000256" key="4">
    <source>
        <dbReference type="ARBA" id="ARBA00012142"/>
    </source>
</evidence>
<keyword evidence="5 14" id="KW-0808">Transferase</keyword>
<proteinExistence type="inferred from homology"/>
<evidence type="ECO:0000256" key="1">
    <source>
        <dbReference type="ARBA" id="ARBA00001958"/>
    </source>
</evidence>
<evidence type="ECO:0000256" key="5">
    <source>
        <dbReference type="ARBA" id="ARBA00022679"/>
    </source>
</evidence>
<evidence type="ECO:0000313" key="18">
    <source>
        <dbReference type="Proteomes" id="UP000410492"/>
    </source>
</evidence>
<keyword evidence="7" id="KW-0547">Nucleotide-binding</keyword>
<feature type="domain" description="Pyruvate kinase barrel" evidence="15">
    <location>
        <begin position="54"/>
        <end position="366"/>
    </location>
</feature>
<dbReference type="InterPro" id="IPR036918">
    <property type="entry name" value="Pyrv_Knase_C_sf"/>
</dbReference>
<dbReference type="GO" id="GO:0016301">
    <property type="term" value="F:kinase activity"/>
    <property type="evidence" value="ECO:0007669"/>
    <property type="project" value="UniProtKB-KW"/>
</dbReference>
<dbReference type="EMBL" id="CAACVG010006963">
    <property type="protein sequence ID" value="VEN42797.1"/>
    <property type="molecule type" value="Genomic_DNA"/>
</dbReference>
<sequence>MDVKSHCPKVPWMIDFHSNEDGEVFNGQYKAAFASTTYEYLSALNVKSRPSNFRATKIVCTIPPYITCNTLEELLSIGISIARITATKPDKVREVMSKVKTVNECYSRRIGRINPLAVALEVKGPEIRTGQLKGSNKQLFLEKGKVTSITTNPSYEEFVCEDLIYVDYEKLPEIVQPGDKVLLDNGSVTLTAIECVESIIRCIVEKAGMLLSNASVIIPNAPIDLPLLSPSDKELLDITKGENIDYLFVSGITGKDSIFEIRDQMGQDCDSVQLVTKIECATALEHIDELIMFSDAICIDCDRLMVELPKEKVFIAQKSIMAKCNLAGKPVISSVIISDLHSISKPEVSDIANAIIDGADALMIAQSACTKDIVKAISVICKEAEPAVYQKNILNELSTIMSTPMEALYGVAIAAVEASFKTNAAAIVCLTSSGRTAKLLARFRPRCPIIAITRYARVARQLSLYRGIEALIYLKPFEGDWQKDVLKRVHLGVTYGKYVGYIRTADAVISVTASRPECGMPNTMRILYSSDFDSLPNKRRLADL</sequence>
<dbReference type="GO" id="GO:0005524">
    <property type="term" value="F:ATP binding"/>
    <property type="evidence" value="ECO:0007669"/>
    <property type="project" value="UniProtKB-KW"/>
</dbReference>
<comment type="catalytic activity">
    <reaction evidence="13">
        <text>pyruvate + ATP = phosphoenolpyruvate + ADP + H(+)</text>
        <dbReference type="Rhea" id="RHEA:18157"/>
        <dbReference type="ChEBI" id="CHEBI:15361"/>
        <dbReference type="ChEBI" id="CHEBI:15378"/>
        <dbReference type="ChEBI" id="CHEBI:30616"/>
        <dbReference type="ChEBI" id="CHEBI:58702"/>
        <dbReference type="ChEBI" id="CHEBI:456216"/>
        <dbReference type="EC" id="2.7.1.40"/>
    </reaction>
    <physiologicalReaction direction="right-to-left" evidence="13">
        <dbReference type="Rhea" id="RHEA:18159"/>
    </physiologicalReaction>
</comment>
<feature type="domain" description="Pyruvate kinase C-terminal" evidence="16">
    <location>
        <begin position="411"/>
        <end position="527"/>
    </location>
</feature>
<dbReference type="OrthoDB" id="108365at2759"/>
<evidence type="ECO:0000259" key="16">
    <source>
        <dbReference type="Pfam" id="PF02887"/>
    </source>
</evidence>
<dbReference type="InterPro" id="IPR011037">
    <property type="entry name" value="Pyrv_Knase-like_insert_dom_sf"/>
</dbReference>
<comment type="similarity">
    <text evidence="3 14">Belongs to the pyruvate kinase family.</text>
</comment>
<dbReference type="SUPFAM" id="SSF51621">
    <property type="entry name" value="Phosphoenolpyruvate/pyruvate domain"/>
    <property type="match status" value="1"/>
</dbReference>
<dbReference type="InterPro" id="IPR040442">
    <property type="entry name" value="Pyrv_kinase-like_dom_sf"/>
</dbReference>
<dbReference type="PRINTS" id="PR01050">
    <property type="entry name" value="PYRUVTKNASE"/>
</dbReference>
<evidence type="ECO:0000256" key="6">
    <source>
        <dbReference type="ARBA" id="ARBA00022723"/>
    </source>
</evidence>
<comment type="pathway">
    <text evidence="2 14">Carbohydrate degradation; glycolysis; pyruvate from D-glyceraldehyde 3-phosphate: step 5/5.</text>
</comment>
<dbReference type="SUPFAM" id="SSF52935">
    <property type="entry name" value="PK C-terminal domain-like"/>
    <property type="match status" value="1"/>
</dbReference>
<keyword evidence="10 14" id="KW-0460">Magnesium</keyword>
<dbReference type="InterPro" id="IPR015813">
    <property type="entry name" value="Pyrv/PenolPyrv_kinase-like_dom"/>
</dbReference>
<gene>
    <name evidence="17" type="ORF">CALMAC_LOCUS6160</name>
</gene>
<keyword evidence="9" id="KW-0067">ATP-binding</keyword>
<dbReference type="Gene3D" id="2.40.33.10">
    <property type="entry name" value="PK beta-barrel domain-like"/>
    <property type="match status" value="1"/>
</dbReference>
<evidence type="ECO:0000256" key="8">
    <source>
        <dbReference type="ARBA" id="ARBA00022777"/>
    </source>
</evidence>
<dbReference type="GO" id="GO:0000287">
    <property type="term" value="F:magnesium ion binding"/>
    <property type="evidence" value="ECO:0007669"/>
    <property type="project" value="InterPro"/>
</dbReference>
<evidence type="ECO:0000259" key="15">
    <source>
        <dbReference type="Pfam" id="PF00224"/>
    </source>
</evidence>
<keyword evidence="6" id="KW-0479">Metal-binding</keyword>
<protein>
    <recommendedName>
        <fullName evidence="4 14">Pyruvate kinase</fullName>
        <ecNumber evidence="4 14">2.7.1.40</ecNumber>
    </recommendedName>
</protein>
<evidence type="ECO:0000256" key="12">
    <source>
        <dbReference type="ARBA" id="ARBA00023317"/>
    </source>
</evidence>
<evidence type="ECO:0000313" key="17">
    <source>
        <dbReference type="EMBL" id="VEN42797.1"/>
    </source>
</evidence>
<dbReference type="AlphaFoldDB" id="A0A653C4E0"/>
<dbReference type="UniPathway" id="UPA00109">
    <property type="reaction ID" value="UER00188"/>
</dbReference>
<dbReference type="SUPFAM" id="SSF50800">
    <property type="entry name" value="PK beta-barrel domain-like"/>
    <property type="match status" value="1"/>
</dbReference>
<dbReference type="GO" id="GO:0030955">
    <property type="term" value="F:potassium ion binding"/>
    <property type="evidence" value="ECO:0007669"/>
    <property type="project" value="InterPro"/>
</dbReference>